<keyword evidence="2 8" id="KW-0436">Ligase</keyword>
<evidence type="ECO:0000256" key="5">
    <source>
        <dbReference type="ARBA" id="ARBA00022756"/>
    </source>
</evidence>
<comment type="pathway">
    <text evidence="8">Cofactor biosynthesis; biotin biosynthesis; biotin from 7,8-diaminononanoate: step 1/2.</text>
</comment>
<dbReference type="GO" id="GO:0009102">
    <property type="term" value="P:biotin biosynthetic process"/>
    <property type="evidence" value="ECO:0007669"/>
    <property type="project" value="UniProtKB-UniRule"/>
</dbReference>
<feature type="binding site" evidence="8">
    <location>
        <begin position="206"/>
        <end position="208"/>
    </location>
    <ligand>
        <name>ATP</name>
        <dbReference type="ChEBI" id="CHEBI:30616"/>
    </ligand>
</feature>
<feature type="binding site" evidence="8">
    <location>
        <position position="55"/>
    </location>
    <ligand>
        <name>Mg(2+)</name>
        <dbReference type="ChEBI" id="CHEBI:18420"/>
    </ligand>
</feature>
<dbReference type="PIRSF" id="PIRSF006755">
    <property type="entry name" value="DTB_synth"/>
    <property type="match status" value="1"/>
</dbReference>
<evidence type="ECO:0000313" key="9">
    <source>
        <dbReference type="EMBL" id="SFQ57150.1"/>
    </source>
</evidence>
<accession>A0A1I5ZL77</accession>
<dbReference type="GO" id="GO:0042803">
    <property type="term" value="F:protein homodimerization activity"/>
    <property type="evidence" value="ECO:0007669"/>
    <property type="project" value="UniProtKB-ARBA"/>
</dbReference>
<evidence type="ECO:0000256" key="2">
    <source>
        <dbReference type="ARBA" id="ARBA00022598"/>
    </source>
</evidence>
<dbReference type="Pfam" id="PF13500">
    <property type="entry name" value="AAA_26"/>
    <property type="match status" value="1"/>
</dbReference>
<dbReference type="PANTHER" id="PTHR43210:SF5">
    <property type="entry name" value="DETHIOBIOTIN SYNTHETASE"/>
    <property type="match status" value="1"/>
</dbReference>
<feature type="binding site" evidence="8">
    <location>
        <position position="117"/>
    </location>
    <ligand>
        <name>Mg(2+)</name>
        <dbReference type="ChEBI" id="CHEBI:18420"/>
    </ligand>
</feature>
<dbReference type="Proteomes" id="UP000242815">
    <property type="component" value="Unassembled WGS sequence"/>
</dbReference>
<gene>
    <name evidence="8" type="primary">bioD</name>
    <name evidence="9" type="ORF">SAMN05216578_101107</name>
</gene>
<dbReference type="InterPro" id="IPR027417">
    <property type="entry name" value="P-loop_NTPase"/>
</dbReference>
<proteinExistence type="inferred from homology"/>
<comment type="subunit">
    <text evidence="8">Homodimer.</text>
</comment>
<dbReference type="InterPro" id="IPR004472">
    <property type="entry name" value="DTB_synth_BioD"/>
</dbReference>
<evidence type="ECO:0000256" key="3">
    <source>
        <dbReference type="ARBA" id="ARBA00022723"/>
    </source>
</evidence>
<comment type="catalytic activity">
    <reaction evidence="8">
        <text>(7R,8S)-7,8-diammoniononanoate + CO2 + ATP = (4R,5S)-dethiobiotin + ADP + phosphate + 3 H(+)</text>
        <dbReference type="Rhea" id="RHEA:15805"/>
        <dbReference type="ChEBI" id="CHEBI:15378"/>
        <dbReference type="ChEBI" id="CHEBI:16526"/>
        <dbReference type="ChEBI" id="CHEBI:30616"/>
        <dbReference type="ChEBI" id="CHEBI:43474"/>
        <dbReference type="ChEBI" id="CHEBI:149469"/>
        <dbReference type="ChEBI" id="CHEBI:149473"/>
        <dbReference type="ChEBI" id="CHEBI:456216"/>
        <dbReference type="EC" id="6.3.3.3"/>
    </reaction>
</comment>
<feature type="binding site" evidence="8">
    <location>
        <begin position="13"/>
        <end position="18"/>
    </location>
    <ligand>
        <name>ATP</name>
        <dbReference type="ChEBI" id="CHEBI:30616"/>
    </ligand>
</feature>
<feature type="binding site" evidence="8">
    <location>
        <position position="55"/>
    </location>
    <ligand>
        <name>ATP</name>
        <dbReference type="ChEBI" id="CHEBI:30616"/>
    </ligand>
</feature>
<evidence type="ECO:0000256" key="8">
    <source>
        <dbReference type="HAMAP-Rule" id="MF_00336"/>
    </source>
</evidence>
<dbReference type="CDD" id="cd03109">
    <property type="entry name" value="DTBS"/>
    <property type="match status" value="1"/>
</dbReference>
<dbReference type="EC" id="6.3.3.3" evidence="8"/>
<comment type="caution">
    <text evidence="8">Lacks conserved residue(s) required for the propagation of feature annotation.</text>
</comment>
<dbReference type="SUPFAM" id="SSF52540">
    <property type="entry name" value="P-loop containing nucleoside triphosphate hydrolases"/>
    <property type="match status" value="1"/>
</dbReference>
<feature type="active site" evidence="8">
    <location>
        <position position="38"/>
    </location>
</feature>
<feature type="binding site" evidence="8">
    <location>
        <begin position="117"/>
        <end position="120"/>
    </location>
    <ligand>
        <name>ATP</name>
        <dbReference type="ChEBI" id="CHEBI:30616"/>
    </ligand>
</feature>
<keyword evidence="3 8" id="KW-0479">Metal-binding</keyword>
<dbReference type="Gene3D" id="3.40.50.300">
    <property type="entry name" value="P-loop containing nucleotide triphosphate hydrolases"/>
    <property type="match status" value="1"/>
</dbReference>
<evidence type="ECO:0000256" key="1">
    <source>
        <dbReference type="ARBA" id="ARBA00022490"/>
    </source>
</evidence>
<comment type="cofactor">
    <cofactor evidence="8">
        <name>Mg(2+)</name>
        <dbReference type="ChEBI" id="CHEBI:18420"/>
    </cofactor>
</comment>
<dbReference type="HAMAP" id="MF_00336">
    <property type="entry name" value="BioD"/>
    <property type="match status" value="1"/>
</dbReference>
<protein>
    <recommendedName>
        <fullName evidence="8">ATP-dependent dethiobiotin synthetase BioD</fullName>
        <ecNumber evidence="8">6.3.3.3</ecNumber>
    </recommendedName>
    <alternativeName>
        <fullName evidence="8">DTB synthetase</fullName>
        <shortName evidence="8">DTBS</shortName>
    </alternativeName>
    <alternativeName>
        <fullName evidence="8">Dethiobiotin synthase</fullName>
    </alternativeName>
</protein>
<dbReference type="OrthoDB" id="9802097at2"/>
<dbReference type="GO" id="GO:0000287">
    <property type="term" value="F:magnesium ion binding"/>
    <property type="evidence" value="ECO:0007669"/>
    <property type="project" value="UniProtKB-UniRule"/>
</dbReference>
<keyword evidence="6 8" id="KW-0067">ATP-binding</keyword>
<dbReference type="NCBIfam" id="TIGR00347">
    <property type="entry name" value="bioD"/>
    <property type="match status" value="1"/>
</dbReference>
<dbReference type="EMBL" id="FOYD01000001">
    <property type="protein sequence ID" value="SFQ57150.1"/>
    <property type="molecule type" value="Genomic_DNA"/>
</dbReference>
<sequence>MSHRYFVTGTDTEIGKTTIAAGLLHAARRRGLSTAAVKPIAAGCLRSAEGLRNDDALTLQAECAPSLDYDLLNPVALEPPIAPHIAAREAGLQLTAAQLADDCRRVFARGADLTLVEGAGGWRVPLNGEQTLAALAIELKLPVILVVGLRLGCINHALLTAEAIAADGLRLAGWVANQVDPHMERQQSNLDSLRALMKAPLLGVVPRLDPLSAAGVADHLELDSLLGATGGLSGLR</sequence>
<evidence type="ECO:0000313" key="10">
    <source>
        <dbReference type="Proteomes" id="UP000242815"/>
    </source>
</evidence>
<feature type="binding site" evidence="8">
    <location>
        <position position="17"/>
    </location>
    <ligand>
        <name>Mg(2+)</name>
        <dbReference type="ChEBI" id="CHEBI:18420"/>
    </ligand>
</feature>
<evidence type="ECO:0000256" key="6">
    <source>
        <dbReference type="ARBA" id="ARBA00022840"/>
    </source>
</evidence>
<evidence type="ECO:0000256" key="7">
    <source>
        <dbReference type="ARBA" id="ARBA00022842"/>
    </source>
</evidence>
<feature type="binding site" evidence="8">
    <location>
        <begin position="177"/>
        <end position="178"/>
    </location>
    <ligand>
        <name>ATP</name>
        <dbReference type="ChEBI" id="CHEBI:30616"/>
    </ligand>
</feature>
<dbReference type="UniPathway" id="UPA00078">
    <property type="reaction ID" value="UER00161"/>
</dbReference>
<dbReference type="STRING" id="1002526.SAMN05216578_101107"/>
<dbReference type="AlphaFoldDB" id="A0A1I5ZL77"/>
<evidence type="ECO:0000256" key="4">
    <source>
        <dbReference type="ARBA" id="ARBA00022741"/>
    </source>
</evidence>
<comment type="similarity">
    <text evidence="8">Belongs to the dethiobiotin synthetase family.</text>
</comment>
<comment type="function">
    <text evidence="8">Catalyzes a mechanistically unusual reaction, the ATP-dependent insertion of CO2 between the N7 and N8 nitrogen atoms of 7,8-diaminopelargonic acid (DAPA, also called 7,8-diammoniononanoate) to form a ureido ring.</text>
</comment>
<dbReference type="GO" id="GO:0005524">
    <property type="term" value="F:ATP binding"/>
    <property type="evidence" value="ECO:0007669"/>
    <property type="project" value="UniProtKB-UniRule"/>
</dbReference>
<dbReference type="PANTHER" id="PTHR43210">
    <property type="entry name" value="DETHIOBIOTIN SYNTHETASE"/>
    <property type="match status" value="1"/>
</dbReference>
<dbReference type="GO" id="GO:0005829">
    <property type="term" value="C:cytosol"/>
    <property type="evidence" value="ECO:0007669"/>
    <property type="project" value="TreeGrafter"/>
</dbReference>
<keyword evidence="1 8" id="KW-0963">Cytoplasm</keyword>
<keyword evidence="4 8" id="KW-0547">Nucleotide-binding</keyword>
<keyword evidence="7 8" id="KW-0460">Magnesium</keyword>
<dbReference type="GO" id="GO:0004141">
    <property type="term" value="F:dethiobiotin synthase activity"/>
    <property type="evidence" value="ECO:0007669"/>
    <property type="project" value="UniProtKB-UniRule"/>
</dbReference>
<dbReference type="RefSeq" id="WP_090535943.1">
    <property type="nucleotide sequence ID" value="NZ_FOYD01000001.1"/>
</dbReference>
<comment type="subcellular location">
    <subcellularLocation>
        <location evidence="8">Cytoplasm</location>
    </subcellularLocation>
</comment>
<name>A0A1I5ZL77_9GAMM</name>
<dbReference type="FunFam" id="3.40.50.300:FF:000292">
    <property type="entry name" value="ATP-dependent dethiobiotin synthetase BioD"/>
    <property type="match status" value="1"/>
</dbReference>
<reference evidence="9 10" key="1">
    <citation type="submission" date="2016-10" db="EMBL/GenBank/DDBJ databases">
        <authorList>
            <person name="de Groot N.N."/>
        </authorList>
    </citation>
    <scope>NUCLEOTIDE SEQUENCE [LARGE SCALE GENOMIC DNA]</scope>
    <source>
        <strain evidence="9 10">JCM 18415</strain>
    </source>
</reference>
<keyword evidence="5 8" id="KW-0093">Biotin biosynthesis</keyword>
<organism evidence="9 10">
    <name type="scientific">Halopseudomonas formosensis</name>
    <dbReference type="NCBI Taxonomy" id="1002526"/>
    <lineage>
        <taxon>Bacteria</taxon>
        <taxon>Pseudomonadati</taxon>
        <taxon>Pseudomonadota</taxon>
        <taxon>Gammaproteobacteria</taxon>
        <taxon>Pseudomonadales</taxon>
        <taxon>Pseudomonadaceae</taxon>
        <taxon>Halopseudomonas</taxon>
    </lineage>
</organism>